<dbReference type="InterPro" id="IPR021741">
    <property type="entry name" value="DUF3311"/>
</dbReference>
<keyword evidence="1" id="KW-0812">Transmembrane</keyword>
<protein>
    <submittedName>
        <fullName evidence="2">DUF3311 domain-containing protein</fullName>
    </submittedName>
</protein>
<dbReference type="Proteomes" id="UP001147700">
    <property type="component" value="Unassembled WGS sequence"/>
</dbReference>
<dbReference type="RefSeq" id="WP_202954070.1">
    <property type="nucleotide sequence ID" value="NZ_JAPCID010000076.1"/>
</dbReference>
<proteinExistence type="predicted"/>
<keyword evidence="1" id="KW-1133">Transmembrane helix</keyword>
<accession>A0ABT4RU90</accession>
<name>A0ABT4RU90_9ACTN</name>
<evidence type="ECO:0000313" key="2">
    <source>
        <dbReference type="EMBL" id="MDA0142151.1"/>
    </source>
</evidence>
<reference evidence="2" key="1">
    <citation type="submission" date="2022-10" db="EMBL/GenBank/DDBJ databases">
        <title>The WGS of Solirubrobacter sp. CPCC 204708.</title>
        <authorList>
            <person name="Jiang Z."/>
        </authorList>
    </citation>
    <scope>NUCLEOTIDE SEQUENCE</scope>
    <source>
        <strain evidence="2">CPCC 204708</strain>
    </source>
</reference>
<organism evidence="2 3">
    <name type="scientific">Solirubrobacter deserti</name>
    <dbReference type="NCBI Taxonomy" id="2282478"/>
    <lineage>
        <taxon>Bacteria</taxon>
        <taxon>Bacillati</taxon>
        <taxon>Actinomycetota</taxon>
        <taxon>Thermoleophilia</taxon>
        <taxon>Solirubrobacterales</taxon>
        <taxon>Solirubrobacteraceae</taxon>
        <taxon>Solirubrobacter</taxon>
    </lineage>
</organism>
<dbReference type="EMBL" id="JAPCID010000076">
    <property type="protein sequence ID" value="MDA0142151.1"/>
    <property type="molecule type" value="Genomic_DNA"/>
</dbReference>
<sequence>MTNHVRGRKSLLWLLVPFLLFVAALPLANRIDPVILGLPFLFFWALLAVILSPLAIWLAARSDPFFQRDEAEPTDVD</sequence>
<keyword evidence="1" id="KW-0472">Membrane</keyword>
<comment type="caution">
    <text evidence="2">The sequence shown here is derived from an EMBL/GenBank/DDBJ whole genome shotgun (WGS) entry which is preliminary data.</text>
</comment>
<evidence type="ECO:0000256" key="1">
    <source>
        <dbReference type="SAM" id="Phobius"/>
    </source>
</evidence>
<evidence type="ECO:0000313" key="3">
    <source>
        <dbReference type="Proteomes" id="UP001147700"/>
    </source>
</evidence>
<feature type="transmembrane region" description="Helical" evidence="1">
    <location>
        <begin position="40"/>
        <end position="60"/>
    </location>
</feature>
<dbReference type="Pfam" id="PF11755">
    <property type="entry name" value="DUF3311"/>
    <property type="match status" value="1"/>
</dbReference>
<gene>
    <name evidence="2" type="ORF">OJ962_32000</name>
</gene>
<keyword evidence="3" id="KW-1185">Reference proteome</keyword>